<name>A0A0B7JVP8_BIOOC</name>
<evidence type="ECO:0000256" key="3">
    <source>
        <dbReference type="ARBA" id="ARBA00023015"/>
    </source>
</evidence>
<dbReference type="GO" id="GO:0008270">
    <property type="term" value="F:zinc ion binding"/>
    <property type="evidence" value="ECO:0007669"/>
    <property type="project" value="InterPro"/>
</dbReference>
<evidence type="ECO:0000256" key="4">
    <source>
        <dbReference type="ARBA" id="ARBA00023163"/>
    </source>
</evidence>
<dbReference type="CDD" id="cd00067">
    <property type="entry name" value="GAL4"/>
    <property type="match status" value="1"/>
</dbReference>
<organism evidence="8">
    <name type="scientific">Bionectria ochroleuca</name>
    <name type="common">Gliocladium roseum</name>
    <dbReference type="NCBI Taxonomy" id="29856"/>
    <lineage>
        <taxon>Eukaryota</taxon>
        <taxon>Fungi</taxon>
        <taxon>Dikarya</taxon>
        <taxon>Ascomycota</taxon>
        <taxon>Pezizomycotina</taxon>
        <taxon>Sordariomycetes</taxon>
        <taxon>Hypocreomycetidae</taxon>
        <taxon>Hypocreales</taxon>
        <taxon>Bionectriaceae</taxon>
        <taxon>Clonostachys</taxon>
    </lineage>
</organism>
<keyword evidence="2" id="KW-0479">Metal-binding</keyword>
<dbReference type="GO" id="GO:0003677">
    <property type="term" value="F:DNA binding"/>
    <property type="evidence" value="ECO:0007669"/>
    <property type="project" value="InterPro"/>
</dbReference>
<dbReference type="Pfam" id="PF00172">
    <property type="entry name" value="Zn_clus"/>
    <property type="match status" value="1"/>
</dbReference>
<dbReference type="InterPro" id="IPR007219">
    <property type="entry name" value="XnlR_reg_dom"/>
</dbReference>
<dbReference type="EMBL" id="CDPU01000013">
    <property type="protein sequence ID" value="CEO49128.1"/>
    <property type="molecule type" value="Genomic_DNA"/>
</dbReference>
<protein>
    <recommendedName>
        <fullName evidence="7">Zn(2)-C6 fungal-type domain-containing protein</fullName>
    </recommendedName>
</protein>
<keyword evidence="4" id="KW-0804">Transcription</keyword>
<dbReference type="PROSITE" id="PS50048">
    <property type="entry name" value="ZN2_CY6_FUNGAL_2"/>
    <property type="match status" value="1"/>
</dbReference>
<dbReference type="InterPro" id="IPR050815">
    <property type="entry name" value="TF_fung"/>
</dbReference>
<dbReference type="GO" id="GO:0006351">
    <property type="term" value="P:DNA-templated transcription"/>
    <property type="evidence" value="ECO:0007669"/>
    <property type="project" value="InterPro"/>
</dbReference>
<dbReference type="SUPFAM" id="SSF57701">
    <property type="entry name" value="Zn2/Cys6 DNA-binding domain"/>
    <property type="match status" value="1"/>
</dbReference>
<dbReference type="Pfam" id="PF04082">
    <property type="entry name" value="Fungal_trans"/>
    <property type="match status" value="1"/>
</dbReference>
<dbReference type="SMART" id="SM00066">
    <property type="entry name" value="GAL4"/>
    <property type="match status" value="1"/>
</dbReference>
<dbReference type="Gene3D" id="4.10.240.10">
    <property type="entry name" value="Zn(2)-C6 fungal-type DNA-binding domain"/>
    <property type="match status" value="1"/>
</dbReference>
<dbReference type="AlphaFoldDB" id="A0A0B7JVP8"/>
<comment type="subcellular location">
    <subcellularLocation>
        <location evidence="1">Nucleus</location>
    </subcellularLocation>
</comment>
<evidence type="ECO:0000256" key="2">
    <source>
        <dbReference type="ARBA" id="ARBA00022723"/>
    </source>
</evidence>
<dbReference type="PANTHER" id="PTHR47338:SF20">
    <property type="entry name" value="ZN(II)2CYS6 TRANSCRIPTION FACTOR (EUROFUNG)"/>
    <property type="match status" value="1"/>
</dbReference>
<dbReference type="CDD" id="cd12148">
    <property type="entry name" value="fungal_TF_MHR"/>
    <property type="match status" value="1"/>
</dbReference>
<dbReference type="PROSITE" id="PS00463">
    <property type="entry name" value="ZN2_CY6_FUNGAL_1"/>
    <property type="match status" value="1"/>
</dbReference>
<dbReference type="InterPro" id="IPR001138">
    <property type="entry name" value="Zn2Cys6_DnaBD"/>
</dbReference>
<dbReference type="InterPro" id="IPR036864">
    <property type="entry name" value="Zn2-C6_fun-type_DNA-bd_sf"/>
</dbReference>
<proteinExistence type="predicted"/>
<dbReference type="GO" id="GO:0000981">
    <property type="term" value="F:DNA-binding transcription factor activity, RNA polymerase II-specific"/>
    <property type="evidence" value="ECO:0007669"/>
    <property type="project" value="InterPro"/>
</dbReference>
<gene>
    <name evidence="8" type="ORF">BN869_000005185_1</name>
</gene>
<dbReference type="SMART" id="SM00906">
    <property type="entry name" value="Fungal_trans"/>
    <property type="match status" value="1"/>
</dbReference>
<evidence type="ECO:0000313" key="8">
    <source>
        <dbReference type="EMBL" id="CEO49128.1"/>
    </source>
</evidence>
<feature type="region of interest" description="Disordered" evidence="6">
    <location>
        <begin position="53"/>
        <end position="72"/>
    </location>
</feature>
<accession>A0A0B7JVP8</accession>
<keyword evidence="5" id="KW-0539">Nucleus</keyword>
<evidence type="ECO:0000256" key="1">
    <source>
        <dbReference type="ARBA" id="ARBA00004123"/>
    </source>
</evidence>
<dbReference type="PANTHER" id="PTHR47338">
    <property type="entry name" value="ZN(II)2CYS6 TRANSCRIPTION FACTOR (EUROFUNG)-RELATED"/>
    <property type="match status" value="1"/>
</dbReference>
<reference evidence="8" key="1">
    <citation type="submission" date="2015-01" db="EMBL/GenBank/DDBJ databases">
        <authorList>
            <person name="Durling Mikael"/>
        </authorList>
    </citation>
    <scope>NUCLEOTIDE SEQUENCE</scope>
</reference>
<evidence type="ECO:0000256" key="5">
    <source>
        <dbReference type="ARBA" id="ARBA00023242"/>
    </source>
</evidence>
<evidence type="ECO:0000256" key="6">
    <source>
        <dbReference type="SAM" id="MobiDB-lite"/>
    </source>
</evidence>
<evidence type="ECO:0000259" key="7">
    <source>
        <dbReference type="PROSITE" id="PS50048"/>
    </source>
</evidence>
<keyword evidence="3" id="KW-0805">Transcription regulation</keyword>
<sequence length="534" mass="58885">MNPDKAFLACHACRRLKRRCTKDLPACGLCVRLHKPCKYPGLSTTGYTASSEALGVRSASPPPHDSPAPSSRNVTYTFSGAEQPFPQSFFLDAAFTSPLAAESLTWGYQPQLEKQAKQHFISINRQAICDQYLSKVHPWMPFISKENLLKDLKADKPDAGFTTLLLCMKLSFDVPKGQPSTSGLYTFVKYLCMTAESSGALSLRIVQATVLLAAYEIFHAVYPAAFTNISRAARLGMLLGMPDNGSSTPIFKDPETRTLREEMRRTWWTIYILDRCLHIEPNGMPFAVPDFPSDQLLPLDDDDWDRGRIVPGGPVSTSVLTGVAPLGFFAKTCQAVHLLDRVLQHAQASSSSQHTAQNTASLTAEALQFDRILNALQLSLENDEAGDDGKKGQEALSAKTSALAICVSARFILYENYGCTIFDSIKPRVPTAQETQMQKISLEGCRTQALHTAPMIASTEGTSPLIARCLYDAATICAWFIRQDHEPEMYEALRAILARLRSLGERWIVAGEYMDLLDLDGVLKLHNLDLVVLG</sequence>
<feature type="domain" description="Zn(2)-C6 fungal-type" evidence="7">
    <location>
        <begin position="9"/>
        <end position="39"/>
    </location>
</feature>
<dbReference type="GO" id="GO:0005634">
    <property type="term" value="C:nucleus"/>
    <property type="evidence" value="ECO:0007669"/>
    <property type="project" value="UniProtKB-SubCell"/>
</dbReference>